<sequence length="316" mass="34242">MPSHKVHQLCLEVSPQCPVEATLYGYRPNLAGNALLLAIFSACTLAQIILGLRYRLKAFTFAVTIGCAGEAIGYGGRIMMNANPWSQSGFKTQICCLVLAPSFLAAGIYLTLKHLVIYFGAEKSRIRPGSYTAIFISCDLVSILIQAGGGGIAASNEANLVKIGDNLIVCGISVQVATMFVCLCLAADFGWQVLKHHNRRQPTGEEVAEGRELPKSFRYYAICSGIAFVLIFIRCVYRVPEMAGGWGNPLMRNQAEFMVFDGTMIAIACTLMTIAHPGIFFPSIGSHNRKAAEEKRSAGSPDPTLQSTEGLEKHQL</sequence>
<feature type="transmembrane region" description="Helical" evidence="6">
    <location>
        <begin position="133"/>
        <end position="154"/>
    </location>
</feature>
<evidence type="ECO:0000256" key="4">
    <source>
        <dbReference type="ARBA" id="ARBA00023136"/>
    </source>
</evidence>
<keyword evidence="2 6" id="KW-0812">Transmembrane</keyword>
<dbReference type="PANTHER" id="PTHR31465">
    <property type="entry name" value="PROTEIN RTA1-RELATED"/>
    <property type="match status" value="1"/>
</dbReference>
<dbReference type="GO" id="GO:0000324">
    <property type="term" value="C:fungal-type vacuole"/>
    <property type="evidence" value="ECO:0007669"/>
    <property type="project" value="TreeGrafter"/>
</dbReference>
<dbReference type="PANTHER" id="PTHR31465:SF8">
    <property type="entry name" value="DOMAIN PROTEIN, PUTATIVE (AFU_ORTHOLOGUE AFUA_6G14140)-RELATED"/>
    <property type="match status" value="1"/>
</dbReference>
<evidence type="ECO:0000256" key="1">
    <source>
        <dbReference type="ARBA" id="ARBA00004141"/>
    </source>
</evidence>
<accession>A0AAE0WLK9</accession>
<feature type="transmembrane region" description="Helical" evidence="6">
    <location>
        <begin position="166"/>
        <end position="191"/>
    </location>
</feature>
<evidence type="ECO:0000256" key="3">
    <source>
        <dbReference type="ARBA" id="ARBA00022989"/>
    </source>
</evidence>
<dbReference type="AlphaFoldDB" id="A0AAE0WLK9"/>
<keyword evidence="4 6" id="KW-0472">Membrane</keyword>
<reference evidence="7" key="1">
    <citation type="submission" date="2023-07" db="EMBL/GenBank/DDBJ databases">
        <title>Black Yeasts Isolated from many extreme environments.</title>
        <authorList>
            <person name="Coleine C."/>
            <person name="Stajich J.E."/>
            <person name="Selbmann L."/>
        </authorList>
    </citation>
    <scope>NUCLEOTIDE SEQUENCE</scope>
    <source>
        <strain evidence="7">CCFEE 5485</strain>
    </source>
</reference>
<keyword evidence="8" id="KW-1185">Reference proteome</keyword>
<gene>
    <name evidence="7" type="ORF">LTR78_006201</name>
</gene>
<feature type="region of interest" description="Disordered" evidence="5">
    <location>
        <begin position="291"/>
        <end position="316"/>
    </location>
</feature>
<keyword evidence="3 6" id="KW-1133">Transmembrane helix</keyword>
<feature type="transmembrane region" description="Helical" evidence="6">
    <location>
        <begin position="90"/>
        <end position="112"/>
    </location>
</feature>
<dbReference type="InterPro" id="IPR007568">
    <property type="entry name" value="RTA1"/>
</dbReference>
<evidence type="ECO:0000256" key="2">
    <source>
        <dbReference type="ARBA" id="ARBA00022692"/>
    </source>
</evidence>
<comment type="subcellular location">
    <subcellularLocation>
        <location evidence="1">Membrane</location>
        <topology evidence="1">Multi-pass membrane protein</topology>
    </subcellularLocation>
</comment>
<feature type="transmembrane region" description="Helical" evidence="6">
    <location>
        <begin position="59"/>
        <end position="78"/>
    </location>
</feature>
<dbReference type="Proteomes" id="UP001274830">
    <property type="component" value="Unassembled WGS sequence"/>
</dbReference>
<comment type="caution">
    <text evidence="7">The sequence shown here is derived from an EMBL/GenBank/DDBJ whole genome shotgun (WGS) entry which is preliminary data.</text>
</comment>
<evidence type="ECO:0000313" key="8">
    <source>
        <dbReference type="Proteomes" id="UP001274830"/>
    </source>
</evidence>
<feature type="transmembrane region" description="Helical" evidence="6">
    <location>
        <begin position="219"/>
        <end position="239"/>
    </location>
</feature>
<feature type="transmembrane region" description="Helical" evidence="6">
    <location>
        <begin position="30"/>
        <end position="52"/>
    </location>
</feature>
<proteinExistence type="predicted"/>
<organism evidence="7 8">
    <name type="scientific">Recurvomyces mirabilis</name>
    <dbReference type="NCBI Taxonomy" id="574656"/>
    <lineage>
        <taxon>Eukaryota</taxon>
        <taxon>Fungi</taxon>
        <taxon>Dikarya</taxon>
        <taxon>Ascomycota</taxon>
        <taxon>Pezizomycotina</taxon>
        <taxon>Dothideomycetes</taxon>
        <taxon>Dothideomycetidae</taxon>
        <taxon>Mycosphaerellales</taxon>
        <taxon>Teratosphaeriaceae</taxon>
        <taxon>Recurvomyces</taxon>
    </lineage>
</organism>
<name>A0AAE0WLK9_9PEZI</name>
<dbReference type="Pfam" id="PF04479">
    <property type="entry name" value="RTA1"/>
    <property type="match status" value="1"/>
</dbReference>
<dbReference type="EMBL" id="JAUTXT010000022">
    <property type="protein sequence ID" value="KAK3673999.1"/>
    <property type="molecule type" value="Genomic_DNA"/>
</dbReference>
<evidence type="ECO:0000256" key="6">
    <source>
        <dbReference type="SAM" id="Phobius"/>
    </source>
</evidence>
<evidence type="ECO:0000313" key="7">
    <source>
        <dbReference type="EMBL" id="KAK3673999.1"/>
    </source>
</evidence>
<dbReference type="GO" id="GO:0005886">
    <property type="term" value="C:plasma membrane"/>
    <property type="evidence" value="ECO:0007669"/>
    <property type="project" value="TreeGrafter"/>
</dbReference>
<feature type="transmembrane region" description="Helical" evidence="6">
    <location>
        <begin position="259"/>
        <end position="281"/>
    </location>
</feature>
<evidence type="ECO:0000256" key="5">
    <source>
        <dbReference type="SAM" id="MobiDB-lite"/>
    </source>
</evidence>
<protein>
    <submittedName>
        <fullName evidence="7">Uncharacterized protein</fullName>
    </submittedName>
</protein>